<evidence type="ECO:0000313" key="1">
    <source>
        <dbReference type="EMBL" id="QEL16124.1"/>
    </source>
</evidence>
<organism evidence="1 2">
    <name type="scientific">Limnoglobus roseus</name>
    <dbReference type="NCBI Taxonomy" id="2598579"/>
    <lineage>
        <taxon>Bacteria</taxon>
        <taxon>Pseudomonadati</taxon>
        <taxon>Planctomycetota</taxon>
        <taxon>Planctomycetia</taxon>
        <taxon>Gemmatales</taxon>
        <taxon>Gemmataceae</taxon>
        <taxon>Limnoglobus</taxon>
    </lineage>
</organism>
<accession>A0A5C1AG84</accession>
<protein>
    <submittedName>
        <fullName evidence="1">Uncharacterized protein</fullName>
    </submittedName>
</protein>
<gene>
    <name evidence="1" type="ORF">PX52LOC_03063</name>
</gene>
<dbReference type="RefSeq" id="WP_149110887.1">
    <property type="nucleotide sequence ID" value="NZ_CP042425.1"/>
</dbReference>
<dbReference type="AlphaFoldDB" id="A0A5C1AG84"/>
<keyword evidence="2" id="KW-1185">Reference proteome</keyword>
<dbReference type="Proteomes" id="UP000324974">
    <property type="component" value="Chromosome"/>
</dbReference>
<sequence length="126" mass="14034">MTTASLWPALPAVKPRSMRQMLLEAGVGIRDLTNGLIHFQVATSAQKVDKQLKFFHYCTISVPLAALSFPLFQVRTEAAPFPAEVTWDGGTQRAENEDHLRQLLAGIFQSEQSKTLVYNLIANFSE</sequence>
<proteinExistence type="predicted"/>
<evidence type="ECO:0000313" key="2">
    <source>
        <dbReference type="Proteomes" id="UP000324974"/>
    </source>
</evidence>
<name>A0A5C1AG84_9BACT</name>
<dbReference type="KEGG" id="lrs:PX52LOC_03063"/>
<dbReference type="EMBL" id="CP042425">
    <property type="protein sequence ID" value="QEL16124.1"/>
    <property type="molecule type" value="Genomic_DNA"/>
</dbReference>
<reference evidence="2" key="1">
    <citation type="submission" date="2019-08" db="EMBL/GenBank/DDBJ databases">
        <title>Limnoglobus roseus gen. nov., sp. nov., a novel freshwater planctomycete with a giant genome from the family Gemmataceae.</title>
        <authorList>
            <person name="Kulichevskaya I.S."/>
            <person name="Naumoff D.G."/>
            <person name="Miroshnikov K."/>
            <person name="Ivanova A."/>
            <person name="Philippov D.A."/>
            <person name="Hakobyan A."/>
            <person name="Rijpstra I.C."/>
            <person name="Sinninghe Damste J.S."/>
            <person name="Liesack W."/>
            <person name="Dedysh S.N."/>
        </authorList>
    </citation>
    <scope>NUCLEOTIDE SEQUENCE [LARGE SCALE GENOMIC DNA]</scope>
    <source>
        <strain evidence="2">PX52</strain>
    </source>
</reference>